<dbReference type="Proteomes" id="UP001180020">
    <property type="component" value="Unassembled WGS sequence"/>
</dbReference>
<evidence type="ECO:0000256" key="1">
    <source>
        <dbReference type="ARBA" id="ARBA00006756"/>
    </source>
</evidence>
<organism evidence="6 7">
    <name type="scientific">Acorus calamus</name>
    <name type="common">Sweet flag</name>
    <dbReference type="NCBI Taxonomy" id="4465"/>
    <lineage>
        <taxon>Eukaryota</taxon>
        <taxon>Viridiplantae</taxon>
        <taxon>Streptophyta</taxon>
        <taxon>Embryophyta</taxon>
        <taxon>Tracheophyta</taxon>
        <taxon>Spermatophyta</taxon>
        <taxon>Magnoliopsida</taxon>
        <taxon>Liliopsida</taxon>
        <taxon>Acoraceae</taxon>
        <taxon>Acorus</taxon>
    </lineage>
</organism>
<dbReference type="GO" id="GO:0006887">
    <property type="term" value="P:exocytosis"/>
    <property type="evidence" value="ECO:0007669"/>
    <property type="project" value="UniProtKB-KW"/>
</dbReference>
<evidence type="ECO:0000313" key="6">
    <source>
        <dbReference type="EMBL" id="KAK1297107.1"/>
    </source>
</evidence>
<reference evidence="6" key="1">
    <citation type="journal article" date="2023" name="Nat. Commun.">
        <title>Diploid and tetraploid genomes of Acorus and the evolution of monocots.</title>
        <authorList>
            <person name="Ma L."/>
            <person name="Liu K.W."/>
            <person name="Li Z."/>
            <person name="Hsiao Y.Y."/>
            <person name="Qi Y."/>
            <person name="Fu T."/>
            <person name="Tang G.D."/>
            <person name="Zhang D."/>
            <person name="Sun W.H."/>
            <person name="Liu D.K."/>
            <person name="Li Y."/>
            <person name="Chen G.Z."/>
            <person name="Liu X.D."/>
            <person name="Liao X.Y."/>
            <person name="Jiang Y.T."/>
            <person name="Yu X."/>
            <person name="Hao Y."/>
            <person name="Huang J."/>
            <person name="Zhao X.W."/>
            <person name="Ke S."/>
            <person name="Chen Y.Y."/>
            <person name="Wu W.L."/>
            <person name="Hsu J.L."/>
            <person name="Lin Y.F."/>
            <person name="Huang M.D."/>
            <person name="Li C.Y."/>
            <person name="Huang L."/>
            <person name="Wang Z.W."/>
            <person name="Zhao X."/>
            <person name="Zhong W.Y."/>
            <person name="Peng D.H."/>
            <person name="Ahmad S."/>
            <person name="Lan S."/>
            <person name="Zhang J.S."/>
            <person name="Tsai W.C."/>
            <person name="Van de Peer Y."/>
            <person name="Liu Z.J."/>
        </authorList>
    </citation>
    <scope>NUCLEOTIDE SEQUENCE</scope>
    <source>
        <strain evidence="6">CP</strain>
    </source>
</reference>
<dbReference type="PANTHER" id="PTHR12542">
    <property type="entry name" value="EXOCYST COMPLEX PROTEIN EXO70"/>
    <property type="match status" value="1"/>
</dbReference>
<feature type="coiled-coil region" evidence="4">
    <location>
        <begin position="43"/>
        <end position="70"/>
    </location>
</feature>
<keyword evidence="7" id="KW-1185">Reference proteome</keyword>
<dbReference type="GO" id="GO:0000145">
    <property type="term" value="C:exocyst"/>
    <property type="evidence" value="ECO:0007669"/>
    <property type="project" value="InterPro"/>
</dbReference>
<evidence type="ECO:0000256" key="2">
    <source>
        <dbReference type="ARBA" id="ARBA00022448"/>
    </source>
</evidence>
<keyword evidence="3" id="KW-0268">Exocytosis</keyword>
<comment type="function">
    <text evidence="3">Component of the exocyst complex.</text>
</comment>
<dbReference type="Gene3D" id="1.20.1280.170">
    <property type="entry name" value="Exocyst complex component Exo70"/>
    <property type="match status" value="1"/>
</dbReference>
<dbReference type="SUPFAM" id="SSF74788">
    <property type="entry name" value="Cullin repeat-like"/>
    <property type="match status" value="1"/>
</dbReference>
<dbReference type="InterPro" id="IPR046364">
    <property type="entry name" value="Exo70_C"/>
</dbReference>
<evidence type="ECO:0000256" key="4">
    <source>
        <dbReference type="SAM" id="Coils"/>
    </source>
</evidence>
<dbReference type="EMBL" id="JAUJYO010000015">
    <property type="protein sequence ID" value="KAK1297107.1"/>
    <property type="molecule type" value="Genomic_DNA"/>
</dbReference>
<dbReference type="InterPro" id="IPR016159">
    <property type="entry name" value="Cullin_repeat-like_dom_sf"/>
</dbReference>
<dbReference type="PANTHER" id="PTHR12542:SF49">
    <property type="entry name" value="EXOCYST SUBUNIT EXO70 FAMILY PROTEIN"/>
    <property type="match status" value="1"/>
</dbReference>
<name>A0AAV9D8A8_ACOCL</name>
<evidence type="ECO:0000256" key="3">
    <source>
        <dbReference type="RuleBase" id="RU365026"/>
    </source>
</evidence>
<protein>
    <recommendedName>
        <fullName evidence="3">Exocyst subunit Exo70 family protein</fullName>
    </recommendedName>
</protein>
<gene>
    <name evidence="6" type="ORF">QJS10_CPB15g01426</name>
</gene>
<evidence type="ECO:0000259" key="5">
    <source>
        <dbReference type="Pfam" id="PF03081"/>
    </source>
</evidence>
<proteinExistence type="inferred from homology"/>
<dbReference type="InterPro" id="IPR004140">
    <property type="entry name" value="Exo70"/>
</dbReference>
<keyword evidence="3" id="KW-0653">Protein transport</keyword>
<dbReference type="GO" id="GO:0005546">
    <property type="term" value="F:phosphatidylinositol-4,5-bisphosphate binding"/>
    <property type="evidence" value="ECO:0007669"/>
    <property type="project" value="InterPro"/>
</dbReference>
<dbReference type="GO" id="GO:0015031">
    <property type="term" value="P:protein transport"/>
    <property type="evidence" value="ECO:0007669"/>
    <property type="project" value="UniProtKB-KW"/>
</dbReference>
<dbReference type="Pfam" id="PF20669">
    <property type="entry name" value="Exo70_N"/>
    <property type="match status" value="1"/>
</dbReference>
<keyword evidence="4" id="KW-0175">Coiled coil</keyword>
<reference evidence="6" key="2">
    <citation type="submission" date="2023-06" db="EMBL/GenBank/DDBJ databases">
        <authorList>
            <person name="Ma L."/>
            <person name="Liu K.-W."/>
            <person name="Li Z."/>
            <person name="Hsiao Y.-Y."/>
            <person name="Qi Y."/>
            <person name="Fu T."/>
            <person name="Tang G."/>
            <person name="Zhang D."/>
            <person name="Sun W.-H."/>
            <person name="Liu D.-K."/>
            <person name="Li Y."/>
            <person name="Chen G.-Z."/>
            <person name="Liu X.-D."/>
            <person name="Liao X.-Y."/>
            <person name="Jiang Y.-T."/>
            <person name="Yu X."/>
            <person name="Hao Y."/>
            <person name="Huang J."/>
            <person name="Zhao X.-W."/>
            <person name="Ke S."/>
            <person name="Chen Y.-Y."/>
            <person name="Wu W.-L."/>
            <person name="Hsu J.-L."/>
            <person name="Lin Y.-F."/>
            <person name="Huang M.-D."/>
            <person name="Li C.-Y."/>
            <person name="Huang L."/>
            <person name="Wang Z.-W."/>
            <person name="Zhao X."/>
            <person name="Zhong W.-Y."/>
            <person name="Peng D.-H."/>
            <person name="Ahmad S."/>
            <person name="Lan S."/>
            <person name="Zhang J.-S."/>
            <person name="Tsai W.-C."/>
            <person name="Van De Peer Y."/>
            <person name="Liu Z.-J."/>
        </authorList>
    </citation>
    <scope>NUCLEOTIDE SEQUENCE</scope>
    <source>
        <strain evidence="6">CP</strain>
        <tissue evidence="6">Leaves</tissue>
    </source>
</reference>
<comment type="similarity">
    <text evidence="1 3">Belongs to the EXO70 family.</text>
</comment>
<evidence type="ECO:0000313" key="7">
    <source>
        <dbReference type="Proteomes" id="UP001180020"/>
    </source>
</evidence>
<dbReference type="Pfam" id="PF03081">
    <property type="entry name" value="Exo70_C"/>
    <property type="match status" value="1"/>
</dbReference>
<dbReference type="AlphaFoldDB" id="A0AAV9D8A8"/>
<accession>A0AAV9D8A8</accession>
<sequence>MADTAVIPLERNPQAIPSVRQNLSVGMLQVVSDIDDRLSTMTITDLNSGVADIEERLKCVEEKIFRWESESSMIWESDPSEAPDYMQSVNEVRRLIEILESSPSFQDSDGIKLLDRAHGLIQMAMSRLEEEFGFILVQNKQPLEPERMSFRSNDEEVVEEFSCSSFEEDASEVSGMRFSRDYPSKGPDEYIISLIDPVLIPDLKRIADLMFLSNYDKECSMAYINIRKDAIEECLSVLEVEKLSIEEVTRMDWTSLDSKIRRWIRVMKVFVRVYLSSEKYLSDQIFGGFPGSFSQSCFIETTKGAMLQLLNFGQAISIGPQSTERLPRMIHLFEVLADLLPIIESLFPDEETGSSVQTECHEVLRQLGACVRGTFQEFKIRIKTNESTTAIATGRNHPLTRYVMNYITLLADSSEILDSLLVNGDERDRLLVMPKAFPTITEEDEEGDSSCKAPLVAHHLREVTSILEANLEDKALLYSDTSLQHFFMMNNIYYMVQKVKDSVLQPLFGDDWIRAHQRKFRQHAMDYERASWPSILSYLKDEGVCNPGTNSPSKTILKERFRCFNLAFEEIYRVQTAWLIPDPQLREDLRISISLRLLQAYRTFTGRYSSHLNSTRHREKYIRFCGEDLEKYLLDLFEGIPKSLHYPRRR</sequence>
<keyword evidence="2 3" id="KW-0813">Transport</keyword>
<feature type="domain" description="Exocyst complex subunit Exo70 C-terminal" evidence="5">
    <location>
        <begin position="262"/>
        <end position="635"/>
    </location>
</feature>
<comment type="caution">
    <text evidence="6">The sequence shown here is derived from an EMBL/GenBank/DDBJ whole genome shotgun (WGS) entry which is preliminary data.</text>
</comment>